<feature type="transmembrane region" description="Helical" evidence="1">
    <location>
        <begin position="24"/>
        <end position="42"/>
    </location>
</feature>
<keyword evidence="3" id="KW-1185">Reference proteome</keyword>
<gene>
    <name evidence="2" type="ORF">EV650_5579</name>
</gene>
<evidence type="ECO:0000256" key="1">
    <source>
        <dbReference type="SAM" id="Phobius"/>
    </source>
</evidence>
<evidence type="ECO:0000313" key="2">
    <source>
        <dbReference type="EMBL" id="TDW18976.1"/>
    </source>
</evidence>
<protein>
    <submittedName>
        <fullName evidence="2">Uncharacterized protein</fullName>
    </submittedName>
</protein>
<reference evidence="2 3" key="1">
    <citation type="submission" date="2019-03" db="EMBL/GenBank/DDBJ databases">
        <title>Genomic Encyclopedia of Type Strains, Phase III (KMG-III): the genomes of soil and plant-associated and newly described type strains.</title>
        <authorList>
            <person name="Whitman W."/>
        </authorList>
    </citation>
    <scope>NUCLEOTIDE SEQUENCE [LARGE SCALE GENOMIC DNA]</scope>
    <source>
        <strain evidence="2 3">VKM Ac-2570</strain>
    </source>
</reference>
<comment type="caution">
    <text evidence="2">The sequence shown here is derived from an EMBL/GenBank/DDBJ whole genome shotgun (WGS) entry which is preliminary data.</text>
</comment>
<keyword evidence="1" id="KW-1133">Transmembrane helix</keyword>
<feature type="transmembrane region" description="Helical" evidence="1">
    <location>
        <begin position="48"/>
        <end position="67"/>
    </location>
</feature>
<proteinExistence type="predicted"/>
<name>A0A4R7ZNR0_9ACTN</name>
<keyword evidence="1" id="KW-0812">Transmembrane</keyword>
<evidence type="ECO:0000313" key="3">
    <source>
        <dbReference type="Proteomes" id="UP000295447"/>
    </source>
</evidence>
<keyword evidence="1" id="KW-0472">Membrane</keyword>
<dbReference type="AlphaFoldDB" id="A0A4R7ZNR0"/>
<accession>A0A4R7ZNR0</accession>
<sequence>MGVLSRLRKAGRDIGANVRSGRHIEAYATLVLGVALIVLSVLDVGDDRWLFAGILVGISFLVFHTTLTDTRASIGVELLDRDSFTPFSDLLHNVDELWVYGPTANSILVNVADIRRHILERAGSVRFIVQDPDQVEAVEASKLQLDDNLDFLSSLRISVGTLRRLQAGYPERVRYALLPMNPGFSLLVVNPRRHDGYLVLEMQGFKDDNINDRMHMVLDRQDASRWFTYWTDRFDAMWSAAAEQFPGPDSVKADTQNA</sequence>
<organism evidence="2 3">
    <name type="scientific">Kribbella kalugense</name>
    <dbReference type="NCBI Taxonomy" id="2512221"/>
    <lineage>
        <taxon>Bacteria</taxon>
        <taxon>Bacillati</taxon>
        <taxon>Actinomycetota</taxon>
        <taxon>Actinomycetes</taxon>
        <taxon>Propionibacteriales</taxon>
        <taxon>Kribbellaceae</taxon>
        <taxon>Kribbella</taxon>
    </lineage>
</organism>
<dbReference type="EMBL" id="SODF01000002">
    <property type="protein sequence ID" value="TDW18976.1"/>
    <property type="molecule type" value="Genomic_DNA"/>
</dbReference>
<dbReference type="Proteomes" id="UP000295447">
    <property type="component" value="Unassembled WGS sequence"/>
</dbReference>